<keyword evidence="2" id="KW-1185">Reference proteome</keyword>
<dbReference type="AlphaFoldDB" id="A0A4R5AXX0"/>
<dbReference type="Proteomes" id="UP000295278">
    <property type="component" value="Unassembled WGS sequence"/>
</dbReference>
<dbReference type="OrthoDB" id="9764015at2"/>
<gene>
    <name evidence="1" type="ORF">E0F89_01830</name>
</gene>
<reference evidence="1 2" key="1">
    <citation type="submission" date="2019-03" db="EMBL/GenBank/DDBJ databases">
        <title>Flavobacterium AT-3-2 sp. nov., isolated from arctic soil.</title>
        <authorList>
            <person name="Chaudhary D.K."/>
        </authorList>
    </citation>
    <scope>NUCLEOTIDE SEQUENCE [LARGE SCALE GENOMIC DNA]</scope>
    <source>
        <strain evidence="1 2">AT-3-2</strain>
    </source>
</reference>
<evidence type="ECO:0000313" key="1">
    <source>
        <dbReference type="EMBL" id="TDD78398.1"/>
    </source>
</evidence>
<protein>
    <submittedName>
        <fullName evidence="1">Zinc ribbon domain-containing protein</fullName>
    </submittedName>
</protein>
<dbReference type="EMBL" id="SMFM01000001">
    <property type="protein sequence ID" value="TDD78398.1"/>
    <property type="molecule type" value="Genomic_DNA"/>
</dbReference>
<accession>A0A4R5AXX0</accession>
<sequence>MKKCPSCFELIQEEAIKCKHCGEWLNKKENDLFNKTKTLVKEKIDAIKENKTKHLFLPTDKNPMIIDGLIFYEDSLTINETKLFYTEITNIEYSCLVTTVNFSTTTSMTFALHFKNSENQIERVLIISNGIYEKGIISHNSDKKIKEQLTFMKGLIEKLTFNSRVIKYALELNETGYLLYKNKYKFHKNGNLEIDNVIKANFKEQYENNELTWLSSHSGYRSSSFDPYSFIVKNNNIKWYDFANKNTTIEITYDWDIFTASLMNFLKNGYYFHKNV</sequence>
<proteinExistence type="predicted"/>
<evidence type="ECO:0000313" key="2">
    <source>
        <dbReference type="Proteomes" id="UP000295278"/>
    </source>
</evidence>
<name>A0A4R5AXX0_9FLAO</name>
<dbReference type="RefSeq" id="WP_131908158.1">
    <property type="nucleotide sequence ID" value="NZ_SMFM01000001.1"/>
</dbReference>
<organism evidence="1 2">
    <name type="scientific">Flavobacterium caseinilyticum</name>
    <dbReference type="NCBI Taxonomy" id="2541732"/>
    <lineage>
        <taxon>Bacteria</taxon>
        <taxon>Pseudomonadati</taxon>
        <taxon>Bacteroidota</taxon>
        <taxon>Flavobacteriia</taxon>
        <taxon>Flavobacteriales</taxon>
        <taxon>Flavobacteriaceae</taxon>
        <taxon>Flavobacterium</taxon>
    </lineage>
</organism>
<comment type="caution">
    <text evidence="1">The sequence shown here is derived from an EMBL/GenBank/DDBJ whole genome shotgun (WGS) entry which is preliminary data.</text>
</comment>